<reference evidence="3 4" key="1">
    <citation type="submission" date="2020-08" db="EMBL/GenBank/DDBJ databases">
        <title>Plant Genome Project.</title>
        <authorList>
            <person name="Zhang R.-G."/>
        </authorList>
    </citation>
    <scope>NUCLEOTIDE SEQUENCE [LARGE SCALE GENOMIC DNA]</scope>
    <source>
        <tissue evidence="3">Rhizome</tissue>
    </source>
</reference>
<gene>
    <name evidence="3" type="ORF">ZIOFF_028239</name>
</gene>
<dbReference type="Proteomes" id="UP000734854">
    <property type="component" value="Unassembled WGS sequence"/>
</dbReference>
<dbReference type="EMBL" id="JACMSC010000008">
    <property type="protein sequence ID" value="KAG6510230.1"/>
    <property type="molecule type" value="Genomic_DNA"/>
</dbReference>
<evidence type="ECO:0000313" key="4">
    <source>
        <dbReference type="Proteomes" id="UP000734854"/>
    </source>
</evidence>
<accession>A0A8J5GMK7</accession>
<feature type="region of interest" description="Disordered" evidence="2">
    <location>
        <begin position="99"/>
        <end position="133"/>
    </location>
</feature>
<comment type="similarity">
    <text evidence="1">Belongs to the QWRF family.</text>
</comment>
<dbReference type="Pfam" id="PF04484">
    <property type="entry name" value="QWRF"/>
    <property type="match status" value="1"/>
</dbReference>
<organism evidence="3 4">
    <name type="scientific">Zingiber officinale</name>
    <name type="common">Ginger</name>
    <name type="synonym">Amomum zingiber</name>
    <dbReference type="NCBI Taxonomy" id="94328"/>
    <lineage>
        <taxon>Eukaryota</taxon>
        <taxon>Viridiplantae</taxon>
        <taxon>Streptophyta</taxon>
        <taxon>Embryophyta</taxon>
        <taxon>Tracheophyta</taxon>
        <taxon>Spermatophyta</taxon>
        <taxon>Magnoliopsida</taxon>
        <taxon>Liliopsida</taxon>
        <taxon>Zingiberales</taxon>
        <taxon>Zingiberaceae</taxon>
        <taxon>Zingiber</taxon>
    </lineage>
</organism>
<dbReference type="GO" id="GO:0051225">
    <property type="term" value="P:spindle assembly"/>
    <property type="evidence" value="ECO:0007669"/>
    <property type="project" value="TreeGrafter"/>
</dbReference>
<proteinExistence type="inferred from homology"/>
<dbReference type="InterPro" id="IPR007573">
    <property type="entry name" value="QWRF"/>
</dbReference>
<feature type="compositionally biased region" description="Low complexity" evidence="2">
    <location>
        <begin position="66"/>
        <end position="76"/>
    </location>
</feature>
<evidence type="ECO:0000256" key="1">
    <source>
        <dbReference type="ARBA" id="ARBA00010016"/>
    </source>
</evidence>
<sequence length="619" mass="67363">MMTAFLASSSSATSTGNYRSNSENPPPHHDESPLAPSVKKDNAATKRPRSKDVSSRYLAPSPTSHSTATVAPSSWSSSSSVLFPSPTVAQRCSVSPALNRESVEKRSQSVRRVNPLTPRTDSQAENSASARVQYSQTRSLSVSFQGEPFFYKPNHPKNTSFILLSKPSPERRLAGEVAVTPARDGNHSENSRPLVKRPRWPGAMARASNPLMRTLDCPSSRSHPILVKVQSLREPMVFGDGNQRSPVDGADLSALSDNGNMSSEGNFGAPQLGIPPVEVAPLGKSVPARFSQQTSSRQLRLPNSGLFLPPPSSSSTLQSELGLMRKLSVTNPSPFHRLIRSPSLSNYMATPSRGMASRVRSGTNVTVFPSDQPANAPSIISFAVEVRRSKKGENRIEKAHMLRLLDNRYVQWRFVNAKITATLLSKKVTAEKNIYDACITTSNLRDSVSFKRSKLHIMMDNLKLTSVLEGQTERVVGSVITYLDEWSLMDTEHSNSLHGVVEALKATTVRLPIVHGAKAYIQDLKHAVGSAAEVMQAIGSSVCSMLSMVEGPKSIISEIAKVAVEERSLLNQSKDLLSAIAAMQVAQYHTRVHDDDSGFALKQALFRMVLLHTGHVLLG</sequence>
<evidence type="ECO:0000256" key="2">
    <source>
        <dbReference type="SAM" id="MobiDB-lite"/>
    </source>
</evidence>
<name>A0A8J5GMK7_ZINOF</name>
<dbReference type="PANTHER" id="PTHR31807:SF2">
    <property type="entry name" value="PROTEIN SNOWY COTYLEDON 3"/>
    <property type="match status" value="1"/>
</dbReference>
<feature type="region of interest" description="Disordered" evidence="2">
    <location>
        <begin position="1"/>
        <end position="76"/>
    </location>
</feature>
<keyword evidence="4" id="KW-1185">Reference proteome</keyword>
<feature type="region of interest" description="Disordered" evidence="2">
    <location>
        <begin position="292"/>
        <end position="312"/>
    </location>
</feature>
<dbReference type="GO" id="GO:0008017">
    <property type="term" value="F:microtubule binding"/>
    <property type="evidence" value="ECO:0007669"/>
    <property type="project" value="TreeGrafter"/>
</dbReference>
<dbReference type="PANTHER" id="PTHR31807">
    <property type="entry name" value="AUGMIN FAMILY MEMBER"/>
    <property type="match status" value="1"/>
</dbReference>
<dbReference type="GO" id="GO:0005737">
    <property type="term" value="C:cytoplasm"/>
    <property type="evidence" value="ECO:0007669"/>
    <property type="project" value="TreeGrafter"/>
</dbReference>
<dbReference type="AlphaFoldDB" id="A0A8J5GMK7"/>
<feature type="compositionally biased region" description="Basic and acidic residues" evidence="2">
    <location>
        <begin position="26"/>
        <end position="54"/>
    </location>
</feature>
<dbReference type="GO" id="GO:0005880">
    <property type="term" value="C:nuclear microtubule"/>
    <property type="evidence" value="ECO:0007669"/>
    <property type="project" value="TreeGrafter"/>
</dbReference>
<evidence type="ECO:0000313" key="3">
    <source>
        <dbReference type="EMBL" id="KAG6510230.1"/>
    </source>
</evidence>
<feature type="compositionally biased region" description="Low complexity" evidence="2">
    <location>
        <begin position="301"/>
        <end position="312"/>
    </location>
</feature>
<comment type="caution">
    <text evidence="3">The sequence shown here is derived from an EMBL/GenBank/DDBJ whole genome shotgun (WGS) entry which is preliminary data.</text>
</comment>
<protein>
    <submittedName>
        <fullName evidence="3">Uncharacterized protein</fullName>
    </submittedName>
</protein>
<feature type="compositionally biased region" description="Polar residues" evidence="2">
    <location>
        <begin position="117"/>
        <end position="133"/>
    </location>
</feature>